<evidence type="ECO:0000256" key="9">
    <source>
        <dbReference type="ARBA" id="ARBA00022833"/>
    </source>
</evidence>
<dbReference type="AlphaFoldDB" id="A0A667G2R0"/>
<dbReference type="Proteomes" id="UP000472241">
    <property type="component" value="Unplaced"/>
</dbReference>
<keyword evidence="9" id="KW-0862">Zinc</keyword>
<keyword evidence="11" id="KW-0234">DNA repair</keyword>
<evidence type="ECO:0000256" key="16">
    <source>
        <dbReference type="ARBA" id="ARBA00066212"/>
    </source>
</evidence>
<evidence type="ECO:0000256" key="8">
    <source>
        <dbReference type="ARBA" id="ARBA00022806"/>
    </source>
</evidence>
<evidence type="ECO:0000256" key="10">
    <source>
        <dbReference type="ARBA" id="ARBA00022840"/>
    </source>
</evidence>
<organism evidence="21 22">
    <name type="scientific">Lynx canadensis</name>
    <name type="common">Canada lynx</name>
    <name type="synonym">Felis canadensis</name>
    <dbReference type="NCBI Taxonomy" id="61383"/>
    <lineage>
        <taxon>Eukaryota</taxon>
        <taxon>Metazoa</taxon>
        <taxon>Chordata</taxon>
        <taxon>Craniata</taxon>
        <taxon>Vertebrata</taxon>
        <taxon>Euteleostomi</taxon>
        <taxon>Mammalia</taxon>
        <taxon>Eutheria</taxon>
        <taxon>Laurasiatheria</taxon>
        <taxon>Carnivora</taxon>
        <taxon>Feliformia</taxon>
        <taxon>Felidae</taxon>
        <taxon>Felinae</taxon>
        <taxon>Lynx</taxon>
    </lineage>
</organism>
<dbReference type="PANTHER" id="PTHR10887:SF531">
    <property type="entry name" value="PROTEIN ZGRF1"/>
    <property type="match status" value="1"/>
</dbReference>
<evidence type="ECO:0000256" key="14">
    <source>
        <dbReference type="ARBA" id="ARBA00044969"/>
    </source>
</evidence>
<reference evidence="21" key="1">
    <citation type="submission" date="2025-08" db="UniProtKB">
        <authorList>
            <consortium name="Ensembl"/>
        </authorList>
    </citation>
    <scope>IDENTIFICATION</scope>
</reference>
<dbReference type="Gene3D" id="3.40.50.300">
    <property type="entry name" value="P-loop containing nucleotide triphosphate hydrolases"/>
    <property type="match status" value="1"/>
</dbReference>
<evidence type="ECO:0000256" key="4">
    <source>
        <dbReference type="ARBA" id="ARBA00022741"/>
    </source>
</evidence>
<dbReference type="GO" id="GO:0006281">
    <property type="term" value="P:DNA repair"/>
    <property type="evidence" value="ECO:0007669"/>
    <property type="project" value="UniProtKB-KW"/>
</dbReference>
<evidence type="ECO:0000256" key="1">
    <source>
        <dbReference type="ARBA" id="ARBA00004123"/>
    </source>
</evidence>
<reference evidence="21" key="2">
    <citation type="submission" date="2025-09" db="UniProtKB">
        <authorList>
            <consortium name="Ensembl"/>
        </authorList>
    </citation>
    <scope>IDENTIFICATION</scope>
</reference>
<name>A0A667G2R0_LYNCA</name>
<evidence type="ECO:0000256" key="19">
    <source>
        <dbReference type="SAM" id="MobiDB-lite"/>
    </source>
</evidence>
<evidence type="ECO:0000256" key="2">
    <source>
        <dbReference type="ARBA" id="ARBA00022553"/>
    </source>
</evidence>
<evidence type="ECO:0000256" key="15">
    <source>
        <dbReference type="ARBA" id="ARBA00048954"/>
    </source>
</evidence>
<feature type="compositionally biased region" description="Basic and acidic residues" evidence="19">
    <location>
        <begin position="210"/>
        <end position="224"/>
    </location>
</feature>
<evidence type="ECO:0000256" key="3">
    <source>
        <dbReference type="ARBA" id="ARBA00022723"/>
    </source>
</evidence>
<keyword evidence="7" id="KW-0378">Hydrolase</keyword>
<keyword evidence="8" id="KW-0347">Helicase</keyword>
<evidence type="ECO:0000259" key="20">
    <source>
        <dbReference type="Pfam" id="PF13087"/>
    </source>
</evidence>
<protein>
    <recommendedName>
        <fullName evidence="17">5'-3' DNA helicase ZGRF1</fullName>
        <ecNumber evidence="14">5.6.2.3</ecNumber>
    </recommendedName>
    <alternativeName>
        <fullName evidence="18">GRF-type zinc finger domain-containing protein 1</fullName>
    </alternativeName>
</protein>
<keyword evidence="13" id="KW-0539">Nucleus</keyword>
<keyword evidence="2" id="KW-0597">Phosphoprotein</keyword>
<evidence type="ECO:0000256" key="7">
    <source>
        <dbReference type="ARBA" id="ARBA00022801"/>
    </source>
</evidence>
<dbReference type="GO" id="GO:0005524">
    <property type="term" value="F:ATP binding"/>
    <property type="evidence" value="ECO:0007669"/>
    <property type="project" value="UniProtKB-KW"/>
</dbReference>
<dbReference type="PANTHER" id="PTHR10887">
    <property type="entry name" value="DNA2/NAM7 HELICASE FAMILY"/>
    <property type="match status" value="1"/>
</dbReference>
<dbReference type="GO" id="GO:0006369">
    <property type="term" value="P:termination of RNA polymerase II transcription"/>
    <property type="evidence" value="ECO:0007669"/>
    <property type="project" value="TreeGrafter"/>
</dbReference>
<dbReference type="InterPro" id="IPR045055">
    <property type="entry name" value="DNA2/NAM7-like"/>
</dbReference>
<comment type="subunit">
    <text evidence="16">Interacts with DNA repair protein RAD51; the interaction promotes RAD51 strand exchange activity. Also interacts with DNA repair proteins EXO1 and BRCA1; the interactions are increased following DNA damage induction.</text>
</comment>
<dbReference type="SUPFAM" id="SSF52540">
    <property type="entry name" value="P-loop containing nucleoside triphosphate hydrolases"/>
    <property type="match status" value="1"/>
</dbReference>
<dbReference type="InterPro" id="IPR027417">
    <property type="entry name" value="P-loop_NTPase"/>
</dbReference>
<dbReference type="Ensembl" id="ENSLCNT00005001059.1">
    <property type="protein sequence ID" value="ENSLCNP00005000927.1"/>
    <property type="gene ID" value="ENSLCNG00005000656.1"/>
</dbReference>
<dbReference type="GO" id="GO:0016604">
    <property type="term" value="C:nuclear body"/>
    <property type="evidence" value="ECO:0007669"/>
    <property type="project" value="TreeGrafter"/>
</dbReference>
<dbReference type="InterPro" id="IPR047187">
    <property type="entry name" value="SF1_C_Upf1"/>
</dbReference>
<dbReference type="GO" id="GO:0008270">
    <property type="term" value="F:zinc ion binding"/>
    <property type="evidence" value="ECO:0007669"/>
    <property type="project" value="UniProtKB-KW"/>
</dbReference>
<dbReference type="GO" id="GO:0043139">
    <property type="term" value="F:5'-3' DNA helicase activity"/>
    <property type="evidence" value="ECO:0007669"/>
    <property type="project" value="UniProtKB-EC"/>
</dbReference>
<evidence type="ECO:0000256" key="12">
    <source>
        <dbReference type="ARBA" id="ARBA00023235"/>
    </source>
</evidence>
<evidence type="ECO:0000256" key="6">
    <source>
        <dbReference type="ARBA" id="ARBA00022771"/>
    </source>
</evidence>
<dbReference type="FunFam" id="3.40.50.300:FF:001087">
    <property type="entry name" value="ZGRF1 isoform 9"/>
    <property type="match status" value="1"/>
</dbReference>
<dbReference type="GO" id="GO:0001147">
    <property type="term" value="F:transcription termination site sequence-specific DNA binding"/>
    <property type="evidence" value="ECO:0007669"/>
    <property type="project" value="TreeGrafter"/>
</dbReference>
<comment type="subcellular location">
    <subcellularLocation>
        <location evidence="1">Nucleus</location>
    </subcellularLocation>
</comment>
<keyword evidence="10" id="KW-0067">ATP-binding</keyword>
<evidence type="ECO:0000313" key="22">
    <source>
        <dbReference type="Proteomes" id="UP000472241"/>
    </source>
</evidence>
<keyword evidence="3" id="KW-0479">Metal-binding</keyword>
<dbReference type="CDD" id="cd18808">
    <property type="entry name" value="SF1_C_Upf1"/>
    <property type="match status" value="1"/>
</dbReference>
<feature type="domain" description="DNA2/NAM7 helicase-like C-terminal" evidence="20">
    <location>
        <begin position="2"/>
        <end position="158"/>
    </location>
</feature>
<dbReference type="InterPro" id="IPR041679">
    <property type="entry name" value="DNA2/NAM7-like_C"/>
</dbReference>
<keyword evidence="4" id="KW-0547">Nucleotide-binding</keyword>
<evidence type="ECO:0000256" key="5">
    <source>
        <dbReference type="ARBA" id="ARBA00022763"/>
    </source>
</evidence>
<evidence type="ECO:0000256" key="17">
    <source>
        <dbReference type="ARBA" id="ARBA00072540"/>
    </source>
</evidence>
<evidence type="ECO:0000256" key="11">
    <source>
        <dbReference type="ARBA" id="ARBA00023204"/>
    </source>
</evidence>
<feature type="region of interest" description="Disordered" evidence="19">
    <location>
        <begin position="210"/>
        <end position="230"/>
    </location>
</feature>
<keyword evidence="6" id="KW-0863">Zinc-finger</keyword>
<keyword evidence="12" id="KW-0413">Isomerase</keyword>
<dbReference type="GO" id="GO:0016787">
    <property type="term" value="F:hydrolase activity"/>
    <property type="evidence" value="ECO:0007669"/>
    <property type="project" value="UniProtKB-KW"/>
</dbReference>
<dbReference type="EC" id="5.6.2.3" evidence="14"/>
<evidence type="ECO:0000256" key="13">
    <source>
        <dbReference type="ARBA" id="ARBA00023242"/>
    </source>
</evidence>
<sequence>ITQYRCHPAISAISNDLFYEGNLMNGISETERSPLLEWLPTLCFYNVKGLEQDNSFHNVAEAAFTLKLIQSLIVSGIAGSVIGVITLYKSQMYKLCHSLSAMDFDHPDIKAVQVSTVDAFQGAEKEIIILSCVRTRQVGFIDSEKRMNVALTRGRRAFVDRGKFSLFAEKNRLWGRVIQHCEGREDGLQHASQCEPQLNHLLKIILKKQAEEKQKKKSEKDKSHSQKVMA</sequence>
<proteinExistence type="predicted"/>
<accession>A0A667G2R0</accession>
<keyword evidence="5" id="KW-0227">DNA damage</keyword>
<dbReference type="Pfam" id="PF13087">
    <property type="entry name" value="AAA_12"/>
    <property type="match status" value="1"/>
</dbReference>
<comment type="catalytic activity">
    <reaction evidence="15">
        <text>ATP + H2O = ADP + phosphate + H(+)</text>
        <dbReference type="Rhea" id="RHEA:13065"/>
        <dbReference type="ChEBI" id="CHEBI:15377"/>
        <dbReference type="ChEBI" id="CHEBI:15378"/>
        <dbReference type="ChEBI" id="CHEBI:30616"/>
        <dbReference type="ChEBI" id="CHEBI:43474"/>
        <dbReference type="ChEBI" id="CHEBI:456216"/>
        <dbReference type="EC" id="5.6.2.3"/>
    </reaction>
</comment>
<evidence type="ECO:0000313" key="21">
    <source>
        <dbReference type="Ensembl" id="ENSLCNP00005000927.1"/>
    </source>
</evidence>
<evidence type="ECO:0000256" key="18">
    <source>
        <dbReference type="ARBA" id="ARBA00083828"/>
    </source>
</evidence>
<keyword evidence="22" id="KW-1185">Reference proteome</keyword>